<dbReference type="AlphaFoldDB" id="A0A9P1DSI0"/>
<evidence type="ECO:0000313" key="2">
    <source>
        <dbReference type="EMBL" id="CAL1168225.1"/>
    </source>
</evidence>
<evidence type="ECO:0000313" key="1">
    <source>
        <dbReference type="EMBL" id="CAI4014850.1"/>
    </source>
</evidence>
<dbReference type="OrthoDB" id="408757at2759"/>
<proteinExistence type="predicted"/>
<evidence type="ECO:0000313" key="3">
    <source>
        <dbReference type="Proteomes" id="UP001152797"/>
    </source>
</evidence>
<accession>A0A9P1DSI0</accession>
<reference evidence="1" key="1">
    <citation type="submission" date="2022-10" db="EMBL/GenBank/DDBJ databases">
        <authorList>
            <person name="Chen Y."/>
            <person name="Dougan E. K."/>
            <person name="Chan C."/>
            <person name="Rhodes N."/>
            <person name="Thang M."/>
        </authorList>
    </citation>
    <scope>NUCLEOTIDE SEQUENCE</scope>
</reference>
<dbReference type="EMBL" id="CAMXCT010006503">
    <property type="protein sequence ID" value="CAI4014850.1"/>
    <property type="molecule type" value="Genomic_DNA"/>
</dbReference>
<gene>
    <name evidence="1" type="ORF">C1SCF055_LOCUS39718</name>
</gene>
<dbReference type="EMBL" id="CAMXCT030006503">
    <property type="protein sequence ID" value="CAL4802162.1"/>
    <property type="molecule type" value="Genomic_DNA"/>
</dbReference>
<dbReference type="EMBL" id="CAMXCT020006503">
    <property type="protein sequence ID" value="CAL1168225.1"/>
    <property type="molecule type" value="Genomic_DNA"/>
</dbReference>
<dbReference type="Proteomes" id="UP001152797">
    <property type="component" value="Unassembled WGS sequence"/>
</dbReference>
<name>A0A9P1DSI0_9DINO</name>
<comment type="caution">
    <text evidence="1">The sequence shown here is derived from an EMBL/GenBank/DDBJ whole genome shotgun (WGS) entry which is preliminary data.</text>
</comment>
<reference evidence="2" key="2">
    <citation type="submission" date="2024-04" db="EMBL/GenBank/DDBJ databases">
        <authorList>
            <person name="Chen Y."/>
            <person name="Shah S."/>
            <person name="Dougan E. K."/>
            <person name="Thang M."/>
            <person name="Chan C."/>
        </authorList>
    </citation>
    <scope>NUCLEOTIDE SEQUENCE [LARGE SCALE GENOMIC DNA]</scope>
</reference>
<organism evidence="1">
    <name type="scientific">Cladocopium goreaui</name>
    <dbReference type="NCBI Taxonomy" id="2562237"/>
    <lineage>
        <taxon>Eukaryota</taxon>
        <taxon>Sar</taxon>
        <taxon>Alveolata</taxon>
        <taxon>Dinophyceae</taxon>
        <taxon>Suessiales</taxon>
        <taxon>Symbiodiniaceae</taxon>
        <taxon>Cladocopium</taxon>
    </lineage>
</organism>
<keyword evidence="3" id="KW-1185">Reference proteome</keyword>
<protein>
    <submittedName>
        <fullName evidence="1">Uncharacterized protein</fullName>
    </submittedName>
</protein>
<sequence>MLIEVLASWVPDEGKFTVYERILGSTAEVGPLGDPPIREVVGTSLARPLRYWDGPLVDEVEDAWKTPQWPKVAQKDWTWEELRIVSPPYWVPTDGRPWRSKDLHAAKLRVAKGKGKTKI</sequence>